<dbReference type="Pfam" id="PF00892">
    <property type="entry name" value="EamA"/>
    <property type="match status" value="2"/>
</dbReference>
<gene>
    <name evidence="8" type="ORF">QV13_28680</name>
</gene>
<accession>A0A1C2DFB9</accession>
<evidence type="ECO:0000256" key="5">
    <source>
        <dbReference type="ARBA" id="ARBA00023136"/>
    </source>
</evidence>
<keyword evidence="4 6" id="KW-1133">Transmembrane helix</keyword>
<evidence type="ECO:0000313" key="9">
    <source>
        <dbReference type="Proteomes" id="UP000094412"/>
    </source>
</evidence>
<proteinExistence type="inferred from homology"/>
<feature type="transmembrane region" description="Helical" evidence="6">
    <location>
        <begin position="12"/>
        <end position="30"/>
    </location>
</feature>
<feature type="transmembrane region" description="Helical" evidence="6">
    <location>
        <begin position="240"/>
        <end position="260"/>
    </location>
</feature>
<feature type="domain" description="EamA" evidence="7">
    <location>
        <begin position="153"/>
        <end position="282"/>
    </location>
</feature>
<keyword evidence="9" id="KW-1185">Reference proteome</keyword>
<sequence>MTAPTGLSPQTRGIILMAAVAFAIQIVDGLAKYLSADYSPLFIGWARYAAASIIVLPYAFARHGRHLFPAERLGAHILRTVLLVTAMSLYFVAISHIPLATAISAYFVAPVVAMVLSVVVLGERMTTRKGISLALGFAGAMVILRPGVGTMEPGILLALASGLAFACYMIVTRKAALESDPVKTLAFQCALGAVLLMPQALLTWSTPAWGDLVFFAGLGIFSLIGHLMLIIAFRLAETSVLAPLVYLELVGAALIGYLAFHEVPGPATIAGASLIVFAGLILLWHNKSATVEEPAA</sequence>
<feature type="transmembrane region" description="Helical" evidence="6">
    <location>
        <begin position="99"/>
        <end position="121"/>
    </location>
</feature>
<evidence type="ECO:0000256" key="3">
    <source>
        <dbReference type="ARBA" id="ARBA00022692"/>
    </source>
</evidence>
<keyword evidence="5 6" id="KW-0472">Membrane</keyword>
<evidence type="ECO:0000313" key="8">
    <source>
        <dbReference type="EMBL" id="OCX13462.1"/>
    </source>
</evidence>
<feature type="transmembrane region" description="Helical" evidence="6">
    <location>
        <begin position="130"/>
        <end position="148"/>
    </location>
</feature>
<dbReference type="AlphaFoldDB" id="A0A1C2DFB9"/>
<protein>
    <recommendedName>
        <fullName evidence="7">EamA domain-containing protein</fullName>
    </recommendedName>
</protein>
<comment type="subcellular location">
    <subcellularLocation>
        <location evidence="1">Membrane</location>
        <topology evidence="1">Multi-pass membrane protein</topology>
    </subcellularLocation>
</comment>
<feature type="transmembrane region" description="Helical" evidence="6">
    <location>
        <begin position="184"/>
        <end position="206"/>
    </location>
</feature>
<dbReference type="RefSeq" id="WP_024922864.1">
    <property type="nucleotide sequence ID" value="NZ_MDEO01000036.1"/>
</dbReference>
<feature type="transmembrane region" description="Helical" evidence="6">
    <location>
        <begin position="42"/>
        <end position="61"/>
    </location>
</feature>
<dbReference type="OrthoDB" id="9815809at2"/>
<comment type="similarity">
    <text evidence="2">Belongs to the drug/metabolite transporter (DMT) superfamily. 10 TMS drug/metabolite exporter (DME) (TC 2.A.7.3) family.</text>
</comment>
<dbReference type="GO" id="GO:0016020">
    <property type="term" value="C:membrane"/>
    <property type="evidence" value="ECO:0007669"/>
    <property type="project" value="UniProtKB-SubCell"/>
</dbReference>
<feature type="domain" description="EamA" evidence="7">
    <location>
        <begin position="12"/>
        <end position="144"/>
    </location>
</feature>
<evidence type="ECO:0000256" key="4">
    <source>
        <dbReference type="ARBA" id="ARBA00022989"/>
    </source>
</evidence>
<dbReference type="STRING" id="1566387.QV13_28680"/>
<feature type="transmembrane region" description="Helical" evidence="6">
    <location>
        <begin position="154"/>
        <end position="172"/>
    </location>
</feature>
<feature type="transmembrane region" description="Helical" evidence="6">
    <location>
        <begin position="73"/>
        <end position="93"/>
    </location>
</feature>
<feature type="transmembrane region" description="Helical" evidence="6">
    <location>
        <begin position="212"/>
        <end position="233"/>
    </location>
</feature>
<dbReference type="PANTHER" id="PTHR22911:SF6">
    <property type="entry name" value="SOLUTE CARRIER FAMILY 35 MEMBER G1"/>
    <property type="match status" value="1"/>
</dbReference>
<feature type="transmembrane region" description="Helical" evidence="6">
    <location>
        <begin position="266"/>
        <end position="284"/>
    </location>
</feature>
<dbReference type="SUPFAM" id="SSF103481">
    <property type="entry name" value="Multidrug resistance efflux transporter EmrE"/>
    <property type="match status" value="2"/>
</dbReference>
<evidence type="ECO:0000256" key="1">
    <source>
        <dbReference type="ARBA" id="ARBA00004141"/>
    </source>
</evidence>
<evidence type="ECO:0000256" key="6">
    <source>
        <dbReference type="SAM" id="Phobius"/>
    </source>
</evidence>
<keyword evidence="3 6" id="KW-0812">Transmembrane</keyword>
<dbReference type="EMBL" id="MDEO01000036">
    <property type="protein sequence ID" value="OCX13462.1"/>
    <property type="molecule type" value="Genomic_DNA"/>
</dbReference>
<organism evidence="8 9">
    <name type="scientific">Mesorhizobium hungaricum</name>
    <dbReference type="NCBI Taxonomy" id="1566387"/>
    <lineage>
        <taxon>Bacteria</taxon>
        <taxon>Pseudomonadati</taxon>
        <taxon>Pseudomonadota</taxon>
        <taxon>Alphaproteobacteria</taxon>
        <taxon>Hyphomicrobiales</taxon>
        <taxon>Phyllobacteriaceae</taxon>
        <taxon>Mesorhizobium</taxon>
    </lineage>
</organism>
<dbReference type="PANTHER" id="PTHR22911">
    <property type="entry name" value="ACYL-MALONYL CONDENSING ENZYME-RELATED"/>
    <property type="match status" value="1"/>
</dbReference>
<evidence type="ECO:0000259" key="7">
    <source>
        <dbReference type="Pfam" id="PF00892"/>
    </source>
</evidence>
<dbReference type="InterPro" id="IPR000620">
    <property type="entry name" value="EamA_dom"/>
</dbReference>
<name>A0A1C2DFB9_9HYPH</name>
<reference evidence="8 9" key="1">
    <citation type="submission" date="2016-08" db="EMBL/GenBank/DDBJ databases">
        <title>Whole genome sequence of Mesorhizobium sp. strain UASWS1009 isolated from industrial sewage.</title>
        <authorList>
            <person name="Crovadore J."/>
            <person name="Calmin G."/>
            <person name="Chablais R."/>
            <person name="Cochard B."/>
            <person name="Lefort F."/>
        </authorList>
    </citation>
    <scope>NUCLEOTIDE SEQUENCE [LARGE SCALE GENOMIC DNA]</scope>
    <source>
        <strain evidence="8 9">UASWS1009</strain>
    </source>
</reference>
<evidence type="ECO:0000256" key="2">
    <source>
        <dbReference type="ARBA" id="ARBA00009853"/>
    </source>
</evidence>
<dbReference type="InterPro" id="IPR037185">
    <property type="entry name" value="EmrE-like"/>
</dbReference>
<dbReference type="Proteomes" id="UP000094412">
    <property type="component" value="Unassembled WGS sequence"/>
</dbReference>
<comment type="caution">
    <text evidence="8">The sequence shown here is derived from an EMBL/GenBank/DDBJ whole genome shotgun (WGS) entry which is preliminary data.</text>
</comment>